<accession>A0A8S5P574</accession>
<evidence type="ECO:0000313" key="1">
    <source>
        <dbReference type="EMBL" id="DAE01585.1"/>
    </source>
</evidence>
<sequence length="51" mass="5708">MAILRARAAKSPQHREAVLMLCAFLEMRAETIILVITGTNLTKPIWVTSQI</sequence>
<reference evidence="1" key="1">
    <citation type="journal article" date="2021" name="Proc. Natl. Acad. Sci. U.S.A.">
        <title>A Catalog of Tens of Thousands of Viruses from Human Metagenomes Reveals Hidden Associations with Chronic Diseases.</title>
        <authorList>
            <person name="Tisza M.J."/>
            <person name="Buck C.B."/>
        </authorList>
    </citation>
    <scope>NUCLEOTIDE SEQUENCE</scope>
    <source>
        <strain evidence="1">CtfOA1</strain>
    </source>
</reference>
<dbReference type="EMBL" id="BK015327">
    <property type="protein sequence ID" value="DAE01585.1"/>
    <property type="molecule type" value="Genomic_DNA"/>
</dbReference>
<protein>
    <submittedName>
        <fullName evidence="1">Uncharacterized protein</fullName>
    </submittedName>
</protein>
<proteinExistence type="predicted"/>
<name>A0A8S5P574_9CAUD</name>
<organism evidence="1">
    <name type="scientific">Myoviridae sp. ctfOA1</name>
    <dbReference type="NCBI Taxonomy" id="2825148"/>
    <lineage>
        <taxon>Viruses</taxon>
        <taxon>Duplodnaviria</taxon>
        <taxon>Heunggongvirae</taxon>
        <taxon>Uroviricota</taxon>
        <taxon>Caudoviricetes</taxon>
    </lineage>
</organism>